<dbReference type="GO" id="GO:0061630">
    <property type="term" value="F:ubiquitin protein ligase activity"/>
    <property type="evidence" value="ECO:0007669"/>
    <property type="project" value="InterPro"/>
</dbReference>
<protein>
    <submittedName>
        <fullName evidence="5">E3 ubiquitin-protein ligase CCNB1IP1</fullName>
    </submittedName>
</protein>
<feature type="compositionally biased region" description="Polar residues" evidence="4">
    <location>
        <begin position="289"/>
        <end position="305"/>
    </location>
</feature>
<name>A0A9Q9AXC7_9PEZI</name>
<dbReference type="PANTHER" id="PTHR14305:SF0">
    <property type="entry name" value="E3 UBIQUITIN-PROTEIN LIGASE CCNB1IP1"/>
    <property type="match status" value="1"/>
</dbReference>
<keyword evidence="1" id="KW-0479">Metal-binding</keyword>
<proteinExistence type="predicted"/>
<accession>A0A9Q9AXC7</accession>
<dbReference type="InterPro" id="IPR042448">
    <property type="entry name" value="CCNB1IP1"/>
</dbReference>
<evidence type="ECO:0000256" key="3">
    <source>
        <dbReference type="ARBA" id="ARBA00022833"/>
    </source>
</evidence>
<dbReference type="PANTHER" id="PTHR14305">
    <property type="entry name" value="E3 UBIQUITIN-PROTEIN LIGASE CCNB1IP1"/>
    <property type="match status" value="1"/>
</dbReference>
<organism evidence="5 6">
    <name type="scientific">Septoria linicola</name>
    <dbReference type="NCBI Taxonomy" id="215465"/>
    <lineage>
        <taxon>Eukaryota</taxon>
        <taxon>Fungi</taxon>
        <taxon>Dikarya</taxon>
        <taxon>Ascomycota</taxon>
        <taxon>Pezizomycotina</taxon>
        <taxon>Dothideomycetes</taxon>
        <taxon>Dothideomycetidae</taxon>
        <taxon>Mycosphaerellales</taxon>
        <taxon>Mycosphaerellaceae</taxon>
        <taxon>Septoria</taxon>
    </lineage>
</organism>
<feature type="compositionally biased region" description="Polar residues" evidence="4">
    <location>
        <begin position="141"/>
        <end position="153"/>
    </location>
</feature>
<reference evidence="5" key="1">
    <citation type="submission" date="2022-06" db="EMBL/GenBank/DDBJ databases">
        <title>Complete genome sequences of two strains of the flax pathogen Septoria linicola.</title>
        <authorList>
            <person name="Lapalu N."/>
            <person name="Simon A."/>
            <person name="Demenou B."/>
            <person name="Paumier D."/>
            <person name="Guillot M.-P."/>
            <person name="Gout L."/>
            <person name="Valade R."/>
        </authorList>
    </citation>
    <scope>NUCLEOTIDE SEQUENCE</scope>
    <source>
        <strain evidence="5">SE15195</strain>
    </source>
</reference>
<dbReference type="Proteomes" id="UP001056384">
    <property type="component" value="Chromosome 9"/>
</dbReference>
<sequence length="400" mass="43551">MDSTLKCNDLACRGLCPDQAVVTTCSHIFCLSCAGRLGLVEVPRDGYRICPACSTQLMNPDDAVVTSLNPAEDYKTSILSGLSPMIIMECAGRGLAFWAYQMVQEITYQDYMTRSLTEKYQGLEAGMAETERTLREQNDKLNNTLKGKQQTGRNAARSDNEALHHKNEGLVQQLQQRNKSYQQMHTLYNKLKHQQQAAGLELAADQGAEQILMQAGSQQQPQHRMSTQRPDGQAQQRVRNGSNGSGGSDERRQQRVHSWPQATQPTYSQQTNTGMGYQSGAGGSYRSAVGTSHSMPIPPGSSQNRVRLPQAYSRPAFGTYNQSLLGGGFRSSMGNDPLRTGTPSQGQYNGVTTNTNHVQNVAYGMSAGMRMGRPAGISASQSRGLHANSLGAGYAGMTMH</sequence>
<evidence type="ECO:0000256" key="1">
    <source>
        <dbReference type="ARBA" id="ARBA00022723"/>
    </source>
</evidence>
<dbReference type="InterPro" id="IPR017907">
    <property type="entry name" value="Znf_RING_CS"/>
</dbReference>
<dbReference type="SUPFAM" id="SSF57850">
    <property type="entry name" value="RING/U-box"/>
    <property type="match status" value="1"/>
</dbReference>
<dbReference type="EMBL" id="CP099426">
    <property type="protein sequence ID" value="USW57154.1"/>
    <property type="molecule type" value="Genomic_DNA"/>
</dbReference>
<dbReference type="GO" id="GO:0000795">
    <property type="term" value="C:synaptonemal complex"/>
    <property type="evidence" value="ECO:0007669"/>
    <property type="project" value="InterPro"/>
</dbReference>
<feature type="region of interest" description="Disordered" evidence="4">
    <location>
        <begin position="141"/>
        <end position="160"/>
    </location>
</feature>
<dbReference type="GO" id="GO:0008270">
    <property type="term" value="F:zinc ion binding"/>
    <property type="evidence" value="ECO:0007669"/>
    <property type="project" value="UniProtKB-KW"/>
</dbReference>
<dbReference type="InterPro" id="IPR013083">
    <property type="entry name" value="Znf_RING/FYVE/PHD"/>
</dbReference>
<evidence type="ECO:0000256" key="4">
    <source>
        <dbReference type="SAM" id="MobiDB-lite"/>
    </source>
</evidence>
<keyword evidence="2" id="KW-0863">Zinc-finger</keyword>
<dbReference type="Gene3D" id="3.30.40.10">
    <property type="entry name" value="Zinc/RING finger domain, C3HC4 (zinc finger)"/>
    <property type="match status" value="1"/>
</dbReference>
<evidence type="ECO:0000313" key="6">
    <source>
        <dbReference type="Proteomes" id="UP001056384"/>
    </source>
</evidence>
<evidence type="ECO:0000313" key="5">
    <source>
        <dbReference type="EMBL" id="USW57154.1"/>
    </source>
</evidence>
<dbReference type="GO" id="GO:0007131">
    <property type="term" value="P:reciprocal meiotic recombination"/>
    <property type="evidence" value="ECO:0007669"/>
    <property type="project" value="InterPro"/>
</dbReference>
<feature type="region of interest" description="Disordered" evidence="4">
    <location>
        <begin position="214"/>
        <end position="305"/>
    </location>
</feature>
<feature type="compositionally biased region" description="Polar residues" evidence="4">
    <location>
        <begin position="260"/>
        <end position="276"/>
    </location>
</feature>
<gene>
    <name evidence="5" type="ORF">Slin15195_G104730</name>
</gene>
<dbReference type="PROSITE" id="PS00518">
    <property type="entry name" value="ZF_RING_1"/>
    <property type="match status" value="1"/>
</dbReference>
<feature type="compositionally biased region" description="Polar residues" evidence="4">
    <location>
        <begin position="215"/>
        <end position="239"/>
    </location>
</feature>
<keyword evidence="3" id="KW-0862">Zinc</keyword>
<keyword evidence="6" id="KW-1185">Reference proteome</keyword>
<dbReference type="AlphaFoldDB" id="A0A9Q9AXC7"/>
<evidence type="ECO:0000256" key="2">
    <source>
        <dbReference type="ARBA" id="ARBA00022771"/>
    </source>
</evidence>